<evidence type="ECO:0000313" key="1">
    <source>
        <dbReference type="EMBL" id="GKX28619.1"/>
    </source>
</evidence>
<dbReference type="AlphaFoldDB" id="A0A9W5Y8S3"/>
<reference evidence="1" key="1">
    <citation type="submission" date="2022-06" db="EMBL/GenBank/DDBJ databases">
        <title>Vallitalea longa sp. nov., an anaerobic bacterium isolated from marine sediment.</title>
        <authorList>
            <person name="Hirano S."/>
            <person name="Terahara T."/>
            <person name="Mori K."/>
            <person name="Hamada M."/>
            <person name="Matsumoto R."/>
            <person name="Kobayashi T."/>
        </authorList>
    </citation>
    <scope>NUCLEOTIDE SEQUENCE</scope>
    <source>
        <strain evidence="1">SH18-1</strain>
    </source>
</reference>
<keyword evidence="2" id="KW-1185">Reference proteome</keyword>
<evidence type="ECO:0000313" key="2">
    <source>
        <dbReference type="Proteomes" id="UP001144256"/>
    </source>
</evidence>
<organism evidence="1 2">
    <name type="scientific">Vallitalea longa</name>
    <dbReference type="NCBI Taxonomy" id="2936439"/>
    <lineage>
        <taxon>Bacteria</taxon>
        <taxon>Bacillati</taxon>
        <taxon>Bacillota</taxon>
        <taxon>Clostridia</taxon>
        <taxon>Lachnospirales</taxon>
        <taxon>Vallitaleaceae</taxon>
        <taxon>Vallitalea</taxon>
    </lineage>
</organism>
<protein>
    <recommendedName>
        <fullName evidence="3">WXG100 family type VII secretion target</fullName>
    </recommendedName>
</protein>
<sequence length="106" mass="12469">MNRPVKRINYSDAMRKVRKIRRLSSDLTGESRDLNNVINDIVYIWKGEASKQFISQGEILEDSIKSTATKMDQLADKIFNAAVDIRAEDDRRLERYHEWLDEHRSS</sequence>
<accession>A0A9W5Y8S3</accession>
<dbReference type="Proteomes" id="UP001144256">
    <property type="component" value="Unassembled WGS sequence"/>
</dbReference>
<dbReference type="SUPFAM" id="SSF140453">
    <property type="entry name" value="EsxAB dimer-like"/>
    <property type="match status" value="1"/>
</dbReference>
<dbReference type="Gene3D" id="1.10.287.1060">
    <property type="entry name" value="ESAT-6-like"/>
    <property type="match status" value="1"/>
</dbReference>
<comment type="caution">
    <text evidence="1">The sequence shown here is derived from an EMBL/GenBank/DDBJ whole genome shotgun (WGS) entry which is preliminary data.</text>
</comment>
<dbReference type="RefSeq" id="WP_281813098.1">
    <property type="nucleotide sequence ID" value="NZ_BRLB01000001.1"/>
</dbReference>
<proteinExistence type="predicted"/>
<dbReference type="EMBL" id="BRLB01000001">
    <property type="protein sequence ID" value="GKX28619.1"/>
    <property type="molecule type" value="Genomic_DNA"/>
</dbReference>
<evidence type="ECO:0008006" key="3">
    <source>
        <dbReference type="Google" id="ProtNLM"/>
    </source>
</evidence>
<gene>
    <name evidence="1" type="ORF">SH1V18_10990</name>
</gene>
<dbReference type="InterPro" id="IPR036689">
    <property type="entry name" value="ESAT-6-like_sf"/>
</dbReference>
<name>A0A9W5Y8S3_9FIRM</name>